<comment type="subcellular location">
    <subcellularLocation>
        <location evidence="9">Cell membrane</location>
        <topology evidence="9">Lipid-anchor</topology>
    </subcellularLocation>
    <subcellularLocation>
        <location evidence="1">Membrane</location>
    </subcellularLocation>
</comment>
<dbReference type="AlphaFoldDB" id="A0A840Z1C5"/>
<feature type="signal peptide" evidence="9">
    <location>
        <begin position="1"/>
        <end position="20"/>
    </location>
</feature>
<dbReference type="Gene3D" id="2.20.200.10">
    <property type="entry name" value="Outer membrane efflux proteins (OEP)"/>
    <property type="match status" value="1"/>
</dbReference>
<dbReference type="PANTHER" id="PTHR30203">
    <property type="entry name" value="OUTER MEMBRANE CATION EFFLUX PROTEIN"/>
    <property type="match status" value="1"/>
</dbReference>
<proteinExistence type="inferred from homology"/>
<dbReference type="Proteomes" id="UP000554342">
    <property type="component" value="Unassembled WGS sequence"/>
</dbReference>
<dbReference type="NCBIfam" id="TIGR01845">
    <property type="entry name" value="outer_NodT"/>
    <property type="match status" value="1"/>
</dbReference>
<keyword evidence="11" id="KW-1185">Reference proteome</keyword>
<dbReference type="RefSeq" id="WP_184004269.1">
    <property type="nucleotide sequence ID" value="NZ_BAABIF010000001.1"/>
</dbReference>
<dbReference type="PROSITE" id="PS51257">
    <property type="entry name" value="PROKAR_LIPOPROTEIN"/>
    <property type="match status" value="1"/>
</dbReference>
<dbReference type="Pfam" id="PF02321">
    <property type="entry name" value="OEP"/>
    <property type="match status" value="2"/>
</dbReference>
<evidence type="ECO:0000256" key="6">
    <source>
        <dbReference type="ARBA" id="ARBA00023136"/>
    </source>
</evidence>
<dbReference type="InterPro" id="IPR003423">
    <property type="entry name" value="OMP_efflux"/>
</dbReference>
<dbReference type="SUPFAM" id="SSF56954">
    <property type="entry name" value="Outer membrane efflux proteins (OEP)"/>
    <property type="match status" value="1"/>
</dbReference>
<reference evidence="10 11" key="1">
    <citation type="submission" date="2020-08" db="EMBL/GenBank/DDBJ databases">
        <title>Genomic Encyclopedia of Type Strains, Phase IV (KMG-IV): sequencing the most valuable type-strain genomes for metagenomic binning, comparative biology and taxonomic classification.</title>
        <authorList>
            <person name="Goeker M."/>
        </authorList>
    </citation>
    <scope>NUCLEOTIDE SEQUENCE [LARGE SCALE GENOMIC DNA]</scope>
    <source>
        <strain evidence="10 11">DSM 27203</strain>
    </source>
</reference>
<organism evidence="10 11">
    <name type="scientific">Stakelama sediminis</name>
    <dbReference type="NCBI Taxonomy" id="463200"/>
    <lineage>
        <taxon>Bacteria</taxon>
        <taxon>Pseudomonadati</taxon>
        <taxon>Pseudomonadota</taxon>
        <taxon>Alphaproteobacteria</taxon>
        <taxon>Sphingomonadales</taxon>
        <taxon>Sphingomonadaceae</taxon>
        <taxon>Stakelama</taxon>
    </lineage>
</organism>
<evidence type="ECO:0000256" key="1">
    <source>
        <dbReference type="ARBA" id="ARBA00004370"/>
    </source>
</evidence>
<keyword evidence="7 9" id="KW-0564">Palmitate</keyword>
<dbReference type="InterPro" id="IPR010131">
    <property type="entry name" value="MdtP/NodT-like"/>
</dbReference>
<sequence>MKRFLLSAPALAALALAGCAAPHTEVAVDAVKAPALGLSDSDAPRIDTDWWKALGDPQLDHIVDDALSGSPTLQSAMARVRLAQSALQGADAATKPQIAADANEQFERLSSVYIIPPPYGGTFRWVGQAQANLNWNLDFWGQQADAVRQARDSANAAALDYDAARLALAGSVVQTYIELVRAERQIAIAQSTVDQRSQSLHLAKVRVKSQLASNIDVQASQTLLAQAQQAVIRAKGQREQVVHALALLAGQGANYYSTIRPTQLKLDTLLPLPKALPADLLARRPDILSARARIAAAAAGRQVARKAFYPNVNLLGLVGLQALGIGNLFSSDASTYGGGAAIHLPIFEGGKLRADYEGATAKVDAAIASYNQAVLGAVRQTADALSRYHTLTGDLAEQRKAVAGLAEVRRLNNVRVSTGLNSRLDLIGSDVRLLEARQAAANLQADKAVAEIQLLVAVGGGFDPDSAGASTASVTRAAQ</sequence>
<accession>A0A840Z1C5</accession>
<dbReference type="Gene3D" id="1.20.1600.10">
    <property type="entry name" value="Outer membrane efflux proteins (OEP)"/>
    <property type="match status" value="1"/>
</dbReference>
<evidence type="ECO:0000256" key="5">
    <source>
        <dbReference type="ARBA" id="ARBA00022729"/>
    </source>
</evidence>
<evidence type="ECO:0000313" key="11">
    <source>
        <dbReference type="Proteomes" id="UP000554342"/>
    </source>
</evidence>
<evidence type="ECO:0000256" key="4">
    <source>
        <dbReference type="ARBA" id="ARBA00022692"/>
    </source>
</evidence>
<keyword evidence="8 9" id="KW-0449">Lipoprotein</keyword>
<dbReference type="EMBL" id="JACIJI010000004">
    <property type="protein sequence ID" value="MBB5719492.1"/>
    <property type="molecule type" value="Genomic_DNA"/>
</dbReference>
<keyword evidence="5 9" id="KW-0732">Signal</keyword>
<keyword evidence="4 9" id="KW-0812">Transmembrane</keyword>
<evidence type="ECO:0000256" key="7">
    <source>
        <dbReference type="ARBA" id="ARBA00023139"/>
    </source>
</evidence>
<gene>
    <name evidence="10" type="ORF">FHR23_002433</name>
</gene>
<keyword evidence="6 9" id="KW-0472">Membrane</keyword>
<evidence type="ECO:0000256" key="8">
    <source>
        <dbReference type="ARBA" id="ARBA00023288"/>
    </source>
</evidence>
<name>A0A840Z1C5_9SPHN</name>
<dbReference type="GO" id="GO:0015562">
    <property type="term" value="F:efflux transmembrane transporter activity"/>
    <property type="evidence" value="ECO:0007669"/>
    <property type="project" value="InterPro"/>
</dbReference>
<dbReference type="PANTHER" id="PTHR30203:SF20">
    <property type="entry name" value="MULTIDRUG RESISTANCE OUTER MEMBRANE PROTEIN MDTP-RELATED"/>
    <property type="match status" value="1"/>
</dbReference>
<protein>
    <submittedName>
        <fullName evidence="10">NodT family efflux transporter outer membrane factor (OMF) lipoprotein</fullName>
    </submittedName>
</protein>
<comment type="similarity">
    <text evidence="2 9">Belongs to the outer membrane factor (OMF) (TC 1.B.17) family.</text>
</comment>
<evidence type="ECO:0000256" key="2">
    <source>
        <dbReference type="ARBA" id="ARBA00007613"/>
    </source>
</evidence>
<feature type="chain" id="PRO_5033100256" evidence="9">
    <location>
        <begin position="21"/>
        <end position="479"/>
    </location>
</feature>
<dbReference type="GO" id="GO:0005886">
    <property type="term" value="C:plasma membrane"/>
    <property type="evidence" value="ECO:0007669"/>
    <property type="project" value="UniProtKB-SubCell"/>
</dbReference>
<evidence type="ECO:0000256" key="9">
    <source>
        <dbReference type="RuleBase" id="RU362097"/>
    </source>
</evidence>
<keyword evidence="3 9" id="KW-1134">Transmembrane beta strand</keyword>
<evidence type="ECO:0000256" key="3">
    <source>
        <dbReference type="ARBA" id="ARBA00022452"/>
    </source>
</evidence>
<comment type="caution">
    <text evidence="10">The sequence shown here is derived from an EMBL/GenBank/DDBJ whole genome shotgun (WGS) entry which is preliminary data.</text>
</comment>
<evidence type="ECO:0000313" key="10">
    <source>
        <dbReference type="EMBL" id="MBB5719492.1"/>
    </source>
</evidence>